<keyword evidence="2 5" id="KW-0863">Zinc-finger</keyword>
<organism evidence="8 9">
    <name type="scientific">Onychostoma macrolepis</name>
    <dbReference type="NCBI Taxonomy" id="369639"/>
    <lineage>
        <taxon>Eukaryota</taxon>
        <taxon>Metazoa</taxon>
        <taxon>Chordata</taxon>
        <taxon>Craniata</taxon>
        <taxon>Vertebrata</taxon>
        <taxon>Euteleostomi</taxon>
        <taxon>Actinopterygii</taxon>
        <taxon>Neopterygii</taxon>
        <taxon>Teleostei</taxon>
        <taxon>Ostariophysi</taxon>
        <taxon>Cypriniformes</taxon>
        <taxon>Cyprinidae</taxon>
        <taxon>Acrossocheilinae</taxon>
        <taxon>Onychostoma</taxon>
    </lineage>
</organism>
<evidence type="ECO:0000313" key="8">
    <source>
        <dbReference type="EMBL" id="KAF4111016.1"/>
    </source>
</evidence>
<keyword evidence="4 5" id="KW-0238">DNA-binding</keyword>
<gene>
    <name evidence="8" type="ORF">G5714_008047</name>
</gene>
<proteinExistence type="inferred from homology"/>
<dbReference type="InterPro" id="IPR038441">
    <property type="entry name" value="THAP_Znf_sf"/>
</dbReference>
<keyword evidence="3" id="KW-0862">Zinc</keyword>
<keyword evidence="6" id="KW-0804">Transcription</keyword>
<evidence type="ECO:0000259" key="7">
    <source>
        <dbReference type="PROSITE" id="PS50950"/>
    </source>
</evidence>
<dbReference type="PROSITE" id="PS50950">
    <property type="entry name" value="ZF_THAP"/>
    <property type="match status" value="1"/>
</dbReference>
<dbReference type="InterPro" id="IPR006612">
    <property type="entry name" value="THAP_Znf"/>
</dbReference>
<evidence type="ECO:0000256" key="5">
    <source>
        <dbReference type="PROSITE-ProRule" id="PRU00309"/>
    </source>
</evidence>
<evidence type="ECO:0000256" key="1">
    <source>
        <dbReference type="ARBA" id="ARBA00022723"/>
    </source>
</evidence>
<comment type="caution">
    <text evidence="8">The sequence shown here is derived from an EMBL/GenBank/DDBJ whole genome shotgun (WGS) entry which is preliminary data.</text>
</comment>
<comment type="function">
    <text evidence="6">DNA-binding transcription regulator that regulates endothelial cell proliferation and G1/S cell-cycle progression. Specifically binds the 5'-[AT]NTNN[GT]GGCA[AGT]-3' core DNA sequence and acts by modulating expression of pRB-E2F cell-cycle target genes.</text>
</comment>
<evidence type="ECO:0000256" key="3">
    <source>
        <dbReference type="ARBA" id="ARBA00022833"/>
    </source>
</evidence>
<dbReference type="EMBL" id="JAAMOB010000007">
    <property type="protein sequence ID" value="KAF4111016.1"/>
    <property type="molecule type" value="Genomic_DNA"/>
</dbReference>
<accession>A0A7J6CUM5</accession>
<reference evidence="8 9" key="1">
    <citation type="submission" date="2020-04" db="EMBL/GenBank/DDBJ databases">
        <title>Chromosome-level genome assembly of a cyprinid fish Onychostoma macrolepis by integration of Nanopore Sequencing, Bionano and Hi-C technology.</title>
        <authorList>
            <person name="Wang D."/>
        </authorList>
    </citation>
    <scope>NUCLEOTIDE SEQUENCE [LARGE SCALE GENOMIC DNA]</scope>
    <source>
        <strain evidence="8">SWU-2019</strain>
        <tissue evidence="8">Muscle</tissue>
    </source>
</reference>
<evidence type="ECO:0000256" key="6">
    <source>
        <dbReference type="RuleBase" id="RU369073"/>
    </source>
</evidence>
<dbReference type="GO" id="GO:0008270">
    <property type="term" value="F:zinc ion binding"/>
    <property type="evidence" value="ECO:0007669"/>
    <property type="project" value="UniProtKB-KW"/>
</dbReference>
<dbReference type="GO" id="GO:0005654">
    <property type="term" value="C:nucleoplasm"/>
    <property type="evidence" value="ECO:0007669"/>
    <property type="project" value="UniProtKB-SubCell"/>
</dbReference>
<dbReference type="PANTHER" id="PTHR46600">
    <property type="entry name" value="THAP DOMAIN-CONTAINING"/>
    <property type="match status" value="1"/>
</dbReference>
<dbReference type="PANTHER" id="PTHR46600:SF7">
    <property type="entry name" value="SI:DKEY-228B2.6-RELATED"/>
    <property type="match status" value="1"/>
</dbReference>
<evidence type="ECO:0000256" key="4">
    <source>
        <dbReference type="ARBA" id="ARBA00023125"/>
    </source>
</evidence>
<dbReference type="GO" id="GO:0001935">
    <property type="term" value="P:endothelial cell proliferation"/>
    <property type="evidence" value="ECO:0007669"/>
    <property type="project" value="UniProtKB-UniRule"/>
</dbReference>
<evidence type="ECO:0000256" key="2">
    <source>
        <dbReference type="ARBA" id="ARBA00022771"/>
    </source>
</evidence>
<protein>
    <recommendedName>
        <fullName evidence="6">THAP domain-containing protein 1</fullName>
    </recommendedName>
</protein>
<dbReference type="SUPFAM" id="SSF57716">
    <property type="entry name" value="Glucocorticoid receptor-like (DNA-binding domain)"/>
    <property type="match status" value="1"/>
</dbReference>
<evidence type="ECO:0000313" key="9">
    <source>
        <dbReference type="Proteomes" id="UP000579812"/>
    </source>
</evidence>
<keyword evidence="6" id="KW-0175">Coiled coil</keyword>
<keyword evidence="9" id="KW-1185">Reference proteome</keyword>
<dbReference type="SMART" id="SM00980">
    <property type="entry name" value="THAP"/>
    <property type="match status" value="1"/>
</dbReference>
<dbReference type="SMART" id="SM00692">
    <property type="entry name" value="DM3"/>
    <property type="match status" value="1"/>
</dbReference>
<dbReference type="GO" id="GO:0006357">
    <property type="term" value="P:regulation of transcription by RNA polymerase II"/>
    <property type="evidence" value="ECO:0007669"/>
    <property type="project" value="TreeGrafter"/>
</dbReference>
<dbReference type="AlphaFoldDB" id="A0A7J6CUM5"/>
<dbReference type="GO" id="GO:0000978">
    <property type="term" value="F:RNA polymerase II cis-regulatory region sequence-specific DNA binding"/>
    <property type="evidence" value="ECO:0007669"/>
    <property type="project" value="TreeGrafter"/>
</dbReference>
<feature type="domain" description="THAP-type" evidence="7">
    <location>
        <begin position="1"/>
        <end position="80"/>
    </location>
</feature>
<dbReference type="Gene3D" id="6.20.210.20">
    <property type="entry name" value="THAP domain"/>
    <property type="match status" value="1"/>
</dbReference>
<dbReference type="GO" id="GO:0003700">
    <property type="term" value="F:DNA-binding transcription factor activity"/>
    <property type="evidence" value="ECO:0007669"/>
    <property type="project" value="UniProtKB-UniRule"/>
</dbReference>
<dbReference type="InterPro" id="IPR026516">
    <property type="entry name" value="THAP1/10"/>
</dbReference>
<sequence length="217" mass="24162">MVVRCILGCAPPQVFFSIPKQPSLRARWLEFLHFEEGGITANSRLCARHFTEECFKNLRRYEMGLVQVLHLTETAVPSVYTVGTSTNVKPLTRDVGIQCPAKTVTSLGVQAAFSTTKPKRRSKAVQVKPLCSTEDFGSNFHPLFITSTPIKRPRMENSGNEINDTSSDMFSLCPQNPVKQPAIHQEYPSWQSALVSCSSFHWGIIQTSLQGFLSSVP</sequence>
<keyword evidence="1" id="KW-0479">Metal-binding</keyword>
<keyword evidence="6" id="KW-0805">Transcription regulation</keyword>
<comment type="similarity">
    <text evidence="6">Belongs to the THAP1 family.</text>
</comment>
<name>A0A7J6CUM5_9TELE</name>
<dbReference type="Pfam" id="PF05485">
    <property type="entry name" value="THAP"/>
    <property type="match status" value="1"/>
</dbReference>
<keyword evidence="6" id="KW-0131">Cell cycle</keyword>
<comment type="subcellular location">
    <subcellularLocation>
        <location evidence="6">Nucleus</location>
        <location evidence="6">Nucleoplasm</location>
    </subcellularLocation>
</comment>
<keyword evidence="6" id="KW-0539">Nucleus</keyword>
<dbReference type="Proteomes" id="UP000579812">
    <property type="component" value="Unassembled WGS sequence"/>
</dbReference>